<dbReference type="Proteomes" id="UP000280307">
    <property type="component" value="Unassembled WGS sequence"/>
</dbReference>
<evidence type="ECO:0000256" key="3">
    <source>
        <dbReference type="ARBA" id="ARBA00023004"/>
    </source>
</evidence>
<dbReference type="Pfam" id="PF02662">
    <property type="entry name" value="FlpD"/>
    <property type="match status" value="1"/>
</dbReference>
<evidence type="ECO:0000256" key="4">
    <source>
        <dbReference type="ARBA" id="ARBA00023014"/>
    </source>
</evidence>
<dbReference type="EMBL" id="RSAS01000831">
    <property type="protein sequence ID" value="RRR66747.1"/>
    <property type="molecule type" value="Genomic_DNA"/>
</dbReference>
<accession>A0A426TS65</accession>
<evidence type="ECO:0000259" key="5">
    <source>
        <dbReference type="Pfam" id="PF02662"/>
    </source>
</evidence>
<protein>
    <submittedName>
        <fullName evidence="6">Hydrogenase iron-sulfur subunit</fullName>
    </submittedName>
</protein>
<dbReference type="GO" id="GO:0016491">
    <property type="term" value="F:oxidoreductase activity"/>
    <property type="evidence" value="ECO:0007669"/>
    <property type="project" value="UniProtKB-KW"/>
</dbReference>
<evidence type="ECO:0000256" key="1">
    <source>
        <dbReference type="ARBA" id="ARBA00022723"/>
    </source>
</evidence>
<comment type="caution">
    <text evidence="6">The sequence shown here is derived from an EMBL/GenBank/DDBJ whole genome shotgun (WGS) entry which is preliminary data.</text>
</comment>
<feature type="domain" description="F420-non-reducing hydrogenase iron-sulfur subunit D" evidence="5">
    <location>
        <begin position="9"/>
        <end position="131"/>
    </location>
</feature>
<name>A0A426TS65_9CHLR</name>
<dbReference type="AlphaFoldDB" id="A0A426TS65"/>
<keyword evidence="1" id="KW-0479">Metal-binding</keyword>
<reference evidence="6 7" key="1">
    <citation type="submission" date="2018-12" db="EMBL/GenBank/DDBJ databases">
        <title>Genome Sequence of Candidatus Viridilinea halotolerans isolated from saline sulfide-rich spring.</title>
        <authorList>
            <person name="Grouzdev D.S."/>
            <person name="Burganskaya E.I."/>
            <person name="Krutkina M.S."/>
            <person name="Sukhacheva M.V."/>
            <person name="Gorlenko V.M."/>
        </authorList>
    </citation>
    <scope>NUCLEOTIDE SEQUENCE [LARGE SCALE GENOMIC DNA]</scope>
    <source>
        <strain evidence="6">Chok-6</strain>
    </source>
</reference>
<dbReference type="InterPro" id="IPR003813">
    <property type="entry name" value="MvhD/FlpD"/>
</dbReference>
<keyword evidence="3" id="KW-0408">Iron</keyword>
<dbReference type="GO" id="GO:0046872">
    <property type="term" value="F:metal ion binding"/>
    <property type="evidence" value="ECO:0007669"/>
    <property type="project" value="UniProtKB-KW"/>
</dbReference>
<organism evidence="6 7">
    <name type="scientific">Candidatus Viridilinea halotolerans</name>
    <dbReference type="NCBI Taxonomy" id="2491704"/>
    <lineage>
        <taxon>Bacteria</taxon>
        <taxon>Bacillati</taxon>
        <taxon>Chloroflexota</taxon>
        <taxon>Chloroflexia</taxon>
        <taxon>Chloroflexales</taxon>
        <taxon>Chloroflexineae</taxon>
        <taxon>Oscillochloridaceae</taxon>
        <taxon>Candidatus Viridilinea</taxon>
    </lineage>
</organism>
<keyword evidence="2" id="KW-0560">Oxidoreductase</keyword>
<keyword evidence="4" id="KW-0411">Iron-sulfur</keyword>
<evidence type="ECO:0000313" key="6">
    <source>
        <dbReference type="EMBL" id="RRR66747.1"/>
    </source>
</evidence>
<evidence type="ECO:0000313" key="7">
    <source>
        <dbReference type="Proteomes" id="UP000280307"/>
    </source>
</evidence>
<dbReference type="GO" id="GO:0051536">
    <property type="term" value="F:iron-sulfur cluster binding"/>
    <property type="evidence" value="ECO:0007669"/>
    <property type="project" value="UniProtKB-KW"/>
</dbReference>
<evidence type="ECO:0000256" key="2">
    <source>
        <dbReference type="ARBA" id="ARBA00023002"/>
    </source>
</evidence>
<proteinExistence type="predicted"/>
<gene>
    <name evidence="6" type="ORF">EI684_20195</name>
</gene>
<sequence length="139" mass="15329">MSERFEPHILGLLCSWCAYSGADTAGVSRAQYPANIRIVRVMCSGRIDPLFVARAFEHGADGVLVAGCHPGDCHYISGNNFAQERFASFARLLDFFGIDQRRFRLDWVSGAEGARFATIVSEMTEELRALGPLNIKVTS</sequence>